<accession>A0A0G1VWF5</accession>
<organism evidence="1 2">
    <name type="scientific">Candidatus Gottesmanbacteria bacterium GW2011_GWB1_49_7</name>
    <dbReference type="NCBI Taxonomy" id="1618448"/>
    <lineage>
        <taxon>Bacteria</taxon>
        <taxon>Candidatus Gottesmaniibacteriota</taxon>
    </lineage>
</organism>
<dbReference type="Proteomes" id="UP000034588">
    <property type="component" value="Unassembled WGS sequence"/>
</dbReference>
<evidence type="ECO:0000313" key="1">
    <source>
        <dbReference type="EMBL" id="KKW10625.1"/>
    </source>
</evidence>
<name>A0A0G1VWF5_9BACT</name>
<protein>
    <recommendedName>
        <fullName evidence="3">4-oxalocrotonate tautomerase domain-containing protein</fullName>
    </recommendedName>
</protein>
<dbReference type="AlphaFoldDB" id="A0A0G1VWF5"/>
<dbReference type="EMBL" id="LCQD01000033">
    <property type="protein sequence ID" value="KKW10625.1"/>
    <property type="molecule type" value="Genomic_DNA"/>
</dbReference>
<comment type="caution">
    <text evidence="1">The sequence shown here is derived from an EMBL/GenBank/DDBJ whole genome shotgun (WGS) entry which is preliminary data.</text>
</comment>
<reference evidence="1 2" key="1">
    <citation type="journal article" date="2015" name="Nature">
        <title>rRNA introns, odd ribosomes, and small enigmatic genomes across a large radiation of phyla.</title>
        <authorList>
            <person name="Brown C.T."/>
            <person name="Hug L.A."/>
            <person name="Thomas B.C."/>
            <person name="Sharon I."/>
            <person name="Castelle C.J."/>
            <person name="Singh A."/>
            <person name="Wilkins M.J."/>
            <person name="Williams K.H."/>
            <person name="Banfield J.F."/>
        </authorList>
    </citation>
    <scope>NUCLEOTIDE SEQUENCE [LARGE SCALE GENOMIC DNA]</scope>
</reference>
<gene>
    <name evidence="1" type="ORF">UY48_C0033G0013</name>
</gene>
<proteinExistence type="predicted"/>
<evidence type="ECO:0000313" key="2">
    <source>
        <dbReference type="Proteomes" id="UP000034588"/>
    </source>
</evidence>
<evidence type="ECO:0008006" key="3">
    <source>
        <dbReference type="Google" id="ProtNLM"/>
    </source>
</evidence>
<sequence length="60" mass="6949">MRKLRIIVEFVMPANRTQLERQVCERLVIALKKELGDLYGEDMIAEIRNVEANSSFIGKI</sequence>